<sequence>MKPLATTKTVLFSTILAISLAGCEQPGLSAAPEFDLDIPSSLKASSETAKTNAERMDSMSRTLETISVSAGEAGNTFNNGGVSTRSGTGEPCSFNSVSDDDMFANGYNMTRFMVSAVSTWTCVADTLITLTDGLPHDGAIVATDNVKGTEGFEADEPTHYSVSDDSDSQTTIRIYYGYDQELPPTSSDEAGFYLAWDSFLSDVSGKLIINTQFHDEVPESDDPVQMRLDFDFSESSKVADMYMKFDDANEWAEGYRIKVTKDLTAPLSGKVFEAQGLLAMTAQYVPVNGIEALPDLSVYTVANQLGDGAAVAQMTDLVLPLELTNTNHLGNYLTTKEDTYYFDSDSDWDYIAKTFTAATLEGGRTTAATGGTWLNPFDPSLDMIAAELELGSSYFTGSECAADGDNCVELINAVVEDGFANQEQNQGTNPMDWRSTELMAPVYLDSVFPNGLNWDGAFDQVFYP</sequence>
<evidence type="ECO:0000313" key="1">
    <source>
        <dbReference type="EMBL" id="MFC3703082.1"/>
    </source>
</evidence>
<comment type="caution">
    <text evidence="1">The sequence shown here is derived from an EMBL/GenBank/DDBJ whole genome shotgun (WGS) entry which is preliminary data.</text>
</comment>
<reference evidence="2" key="1">
    <citation type="journal article" date="2019" name="Int. J. Syst. Evol. Microbiol.">
        <title>The Global Catalogue of Microorganisms (GCM) 10K type strain sequencing project: providing services to taxonomists for standard genome sequencing and annotation.</title>
        <authorList>
            <consortium name="The Broad Institute Genomics Platform"/>
            <consortium name="The Broad Institute Genome Sequencing Center for Infectious Disease"/>
            <person name="Wu L."/>
            <person name="Ma J."/>
        </authorList>
    </citation>
    <scope>NUCLEOTIDE SEQUENCE [LARGE SCALE GENOMIC DNA]</scope>
    <source>
        <strain evidence="2">CECT 8288</strain>
    </source>
</reference>
<dbReference type="RefSeq" id="WP_290280033.1">
    <property type="nucleotide sequence ID" value="NZ_JAUFQI010000001.1"/>
</dbReference>
<keyword evidence="2" id="KW-1185">Reference proteome</keyword>
<dbReference type="Proteomes" id="UP001595710">
    <property type="component" value="Unassembled WGS sequence"/>
</dbReference>
<dbReference type="PROSITE" id="PS51257">
    <property type="entry name" value="PROKAR_LIPOPROTEIN"/>
    <property type="match status" value="1"/>
</dbReference>
<protein>
    <submittedName>
        <fullName evidence="1">Uncharacterized protein</fullName>
    </submittedName>
</protein>
<gene>
    <name evidence="1" type="ORF">ACFOND_15745</name>
</gene>
<name>A0ABV7WVI6_9GAMM</name>
<accession>A0ABV7WVI6</accession>
<organism evidence="1 2">
    <name type="scientific">Reinekea marina</name>
    <dbReference type="NCBI Taxonomy" id="1310421"/>
    <lineage>
        <taxon>Bacteria</taxon>
        <taxon>Pseudomonadati</taxon>
        <taxon>Pseudomonadota</taxon>
        <taxon>Gammaproteobacteria</taxon>
        <taxon>Oceanospirillales</taxon>
        <taxon>Saccharospirillaceae</taxon>
        <taxon>Reinekea</taxon>
    </lineage>
</organism>
<proteinExistence type="predicted"/>
<dbReference type="EMBL" id="JBHRYN010000069">
    <property type="protein sequence ID" value="MFC3703082.1"/>
    <property type="molecule type" value="Genomic_DNA"/>
</dbReference>
<evidence type="ECO:0000313" key="2">
    <source>
        <dbReference type="Proteomes" id="UP001595710"/>
    </source>
</evidence>